<dbReference type="InterPro" id="IPR020904">
    <property type="entry name" value="Sc_DH/Rdtase_CS"/>
</dbReference>
<sequence length="286" mass="29376">MVIGRSKDKHNGAVAGLTIAVTGAARGIGLAIAKRLVDEGARVAIGDVDADAARGAAASLSTDGGTARGYALDVTDDPSFQSFLDVVATDLGPIDVLVNNAGVMWVGPFDAEPARAAEAMVSVNLLGVIRGVRLAAPAMRERGAGQIVTVASAASRLAPPGESTYAATKHGVLGYLTGVREELRRSGVTISVVMPTVVDTALAAGTSSGSVRTLQPAEVADAVVNTVGGRRFQTWVPAYVGPLVALAGVLPQPVRDRLMRVMVPDQVSTVEGSTTRADYQHRIADD</sequence>
<dbReference type="PANTHER" id="PTHR24322:SF736">
    <property type="entry name" value="RETINOL DEHYDROGENASE 10"/>
    <property type="match status" value="1"/>
</dbReference>
<dbReference type="RefSeq" id="WP_420038691.1">
    <property type="nucleotide sequence ID" value="NZ_CP128986.1"/>
</dbReference>
<dbReference type="AlphaFoldDB" id="A0AA97CXG9"/>
<dbReference type="Pfam" id="PF00106">
    <property type="entry name" value="adh_short"/>
    <property type="match status" value="1"/>
</dbReference>
<dbReference type="CDD" id="cd05233">
    <property type="entry name" value="SDR_c"/>
    <property type="match status" value="1"/>
</dbReference>
<dbReference type="PROSITE" id="PS00061">
    <property type="entry name" value="ADH_SHORT"/>
    <property type="match status" value="1"/>
</dbReference>
<organism evidence="4">
    <name type="scientific">Gordonia sp. MP11Mi</name>
    <dbReference type="NCBI Taxonomy" id="3022769"/>
    <lineage>
        <taxon>Bacteria</taxon>
        <taxon>Bacillati</taxon>
        <taxon>Actinomycetota</taxon>
        <taxon>Actinomycetes</taxon>
        <taxon>Mycobacteriales</taxon>
        <taxon>Gordoniaceae</taxon>
        <taxon>Gordonia</taxon>
    </lineage>
</organism>
<dbReference type="PRINTS" id="PR00081">
    <property type="entry name" value="GDHRDH"/>
</dbReference>
<evidence type="ECO:0000256" key="3">
    <source>
        <dbReference type="RuleBase" id="RU000363"/>
    </source>
</evidence>
<dbReference type="Gene3D" id="3.40.50.720">
    <property type="entry name" value="NAD(P)-binding Rossmann-like Domain"/>
    <property type="match status" value="1"/>
</dbReference>
<dbReference type="PRINTS" id="PR00080">
    <property type="entry name" value="SDRFAMILY"/>
</dbReference>
<comment type="similarity">
    <text evidence="1 3">Belongs to the short-chain dehydrogenases/reductases (SDR) family.</text>
</comment>
<evidence type="ECO:0000256" key="2">
    <source>
        <dbReference type="ARBA" id="ARBA00023002"/>
    </source>
</evidence>
<reference evidence="4" key="1">
    <citation type="submission" date="2023-06" db="EMBL/GenBank/DDBJ databases">
        <title>Gordonia sp. nov. and Pseudochrobactrum sp. nov., two species isolated from the burying beetle Nicrophorus vespilloides.</title>
        <authorList>
            <person name="Poehlein A."/>
            <person name="Guzman J."/>
            <person name="Daniel R."/>
            <person name="Vilcinskas A."/>
        </authorList>
    </citation>
    <scope>NUCLEOTIDE SEQUENCE</scope>
    <source>
        <strain evidence="4">MP11Mi</strain>
    </source>
</reference>
<dbReference type="SUPFAM" id="SSF51735">
    <property type="entry name" value="NAD(P)-binding Rossmann-fold domains"/>
    <property type="match status" value="1"/>
</dbReference>
<dbReference type="InterPro" id="IPR036291">
    <property type="entry name" value="NAD(P)-bd_dom_sf"/>
</dbReference>
<dbReference type="EC" id="1.-.-.-" evidence="4"/>
<evidence type="ECO:0000256" key="1">
    <source>
        <dbReference type="ARBA" id="ARBA00006484"/>
    </source>
</evidence>
<protein>
    <submittedName>
        <fullName evidence="4">Oxidoreductase EphD</fullName>
        <ecNumber evidence="4">1.-.-.-</ecNumber>
    </submittedName>
</protein>
<dbReference type="NCBIfam" id="NF005878">
    <property type="entry name" value="PRK07825.1"/>
    <property type="match status" value="1"/>
</dbReference>
<keyword evidence="2 4" id="KW-0560">Oxidoreductase</keyword>
<accession>A0AA97CXG9</accession>
<gene>
    <name evidence="4" type="primary">ephD_2</name>
    <name evidence="4" type="ORF">MP11Mi_19180</name>
</gene>
<dbReference type="InterPro" id="IPR002347">
    <property type="entry name" value="SDR_fam"/>
</dbReference>
<dbReference type="GO" id="GO:0016616">
    <property type="term" value="F:oxidoreductase activity, acting on the CH-OH group of donors, NAD or NADP as acceptor"/>
    <property type="evidence" value="ECO:0007669"/>
    <property type="project" value="TreeGrafter"/>
</dbReference>
<dbReference type="EMBL" id="CP128986">
    <property type="protein sequence ID" value="WOC12826.1"/>
    <property type="molecule type" value="Genomic_DNA"/>
</dbReference>
<name>A0AA97CXG9_9ACTN</name>
<dbReference type="PANTHER" id="PTHR24322">
    <property type="entry name" value="PKSB"/>
    <property type="match status" value="1"/>
</dbReference>
<evidence type="ECO:0000313" key="4">
    <source>
        <dbReference type="EMBL" id="WOC12826.1"/>
    </source>
</evidence>
<proteinExistence type="inferred from homology"/>